<evidence type="ECO:0000313" key="2">
    <source>
        <dbReference type="Proteomes" id="UP001230207"/>
    </source>
</evidence>
<dbReference type="Proteomes" id="UP001230207">
    <property type="component" value="Unassembled WGS sequence"/>
</dbReference>
<organism evidence="1 2">
    <name type="scientific">Pararhizobium capsulatum DSM 1112</name>
    <dbReference type="NCBI Taxonomy" id="1121113"/>
    <lineage>
        <taxon>Bacteria</taxon>
        <taxon>Pseudomonadati</taxon>
        <taxon>Pseudomonadota</taxon>
        <taxon>Alphaproteobacteria</taxon>
        <taxon>Hyphomicrobiales</taxon>
        <taxon>Rhizobiaceae</taxon>
        <taxon>Rhizobium/Agrobacterium group</taxon>
        <taxon>Pararhizobium</taxon>
    </lineage>
</organism>
<protein>
    <submittedName>
        <fullName evidence="1">Uncharacterized protein</fullName>
    </submittedName>
</protein>
<evidence type="ECO:0000313" key="1">
    <source>
        <dbReference type="EMBL" id="MDQ0323486.1"/>
    </source>
</evidence>
<name>A0ABU0BYZ8_9HYPH</name>
<sequence>MGLRPRALVDAAAEEGQENDIRYAALGIQNPSPQSGLVYSLQVRG</sequence>
<keyword evidence="2" id="KW-1185">Reference proteome</keyword>
<comment type="caution">
    <text evidence="1">The sequence shown here is derived from an EMBL/GenBank/DDBJ whole genome shotgun (WGS) entry which is preliminary data.</text>
</comment>
<proteinExistence type="predicted"/>
<gene>
    <name evidence="1" type="ORF">QO002_005692</name>
</gene>
<reference evidence="1 2" key="1">
    <citation type="submission" date="2023-07" db="EMBL/GenBank/DDBJ databases">
        <title>Genomic Encyclopedia of Type Strains, Phase IV (KMG-IV): sequencing the most valuable type-strain genomes for metagenomic binning, comparative biology and taxonomic classification.</title>
        <authorList>
            <person name="Goeker M."/>
        </authorList>
    </citation>
    <scope>NUCLEOTIDE SEQUENCE [LARGE SCALE GENOMIC DNA]</scope>
    <source>
        <strain evidence="1 2">DSM 1112</strain>
    </source>
</reference>
<accession>A0ABU0BYZ8</accession>
<dbReference type="EMBL" id="JAUSVF010000003">
    <property type="protein sequence ID" value="MDQ0323486.1"/>
    <property type="molecule type" value="Genomic_DNA"/>
</dbReference>